<dbReference type="AlphaFoldDB" id="T0K6X2"/>
<comment type="caution">
    <text evidence="1">The sequence shown here is derived from an EMBL/GenBank/DDBJ whole genome shotgun (WGS) entry which is preliminary data.</text>
</comment>
<gene>
    <name evidence="1" type="ORF">CGLO_13097</name>
</gene>
<dbReference type="Proteomes" id="UP000015530">
    <property type="component" value="Unassembled WGS sequence"/>
</dbReference>
<dbReference type="HOGENOM" id="CLU_3335526_0_0_1"/>
<dbReference type="EMBL" id="AMYD01002847">
    <property type="protein sequence ID" value="EQB47734.1"/>
    <property type="molecule type" value="Genomic_DNA"/>
</dbReference>
<evidence type="ECO:0000313" key="2">
    <source>
        <dbReference type="Proteomes" id="UP000015530"/>
    </source>
</evidence>
<evidence type="ECO:0000313" key="1">
    <source>
        <dbReference type="EMBL" id="EQB47734.1"/>
    </source>
</evidence>
<proteinExistence type="predicted"/>
<sequence>MRAVSAALSPAFTVWQHNIKYDKIGLFLMKFREPITGS</sequence>
<protein>
    <submittedName>
        <fullName evidence="1">Uncharacterized protein</fullName>
    </submittedName>
</protein>
<organism evidence="1 2">
    <name type="scientific">Colletotrichum gloeosporioides (strain Cg-14)</name>
    <name type="common">Anthracnose fungus</name>
    <name type="synonym">Glomerella cingulata</name>
    <dbReference type="NCBI Taxonomy" id="1237896"/>
    <lineage>
        <taxon>Eukaryota</taxon>
        <taxon>Fungi</taxon>
        <taxon>Dikarya</taxon>
        <taxon>Ascomycota</taxon>
        <taxon>Pezizomycotina</taxon>
        <taxon>Sordariomycetes</taxon>
        <taxon>Hypocreomycetidae</taxon>
        <taxon>Glomerellales</taxon>
        <taxon>Glomerellaceae</taxon>
        <taxon>Colletotrichum</taxon>
        <taxon>Colletotrichum gloeosporioides species complex</taxon>
    </lineage>
</organism>
<accession>T0K6X2</accession>
<name>T0K6X2_COLGC</name>
<reference evidence="2" key="1">
    <citation type="journal article" date="2013" name="Mol. Plant Microbe Interact.">
        <title>Global aspects of pacC regulation of pathogenicity genes in Colletotrichum gloeosporioides as revealed by transcriptome analysis.</title>
        <authorList>
            <person name="Alkan N."/>
            <person name="Meng X."/>
            <person name="Friedlander G."/>
            <person name="Reuveni E."/>
            <person name="Sukno S."/>
            <person name="Sherman A."/>
            <person name="Thon M."/>
            <person name="Fluhr R."/>
            <person name="Prusky D."/>
        </authorList>
    </citation>
    <scope>NUCLEOTIDE SEQUENCE [LARGE SCALE GENOMIC DNA]</scope>
    <source>
        <strain evidence="2">Cg-14</strain>
    </source>
</reference>